<dbReference type="EMBL" id="BKAD01000011">
    <property type="protein sequence ID" value="GEP30112.1"/>
    <property type="molecule type" value="Genomic_DNA"/>
</dbReference>
<organism evidence="1 2">
    <name type="scientific">Sulfuriferula plumbiphila</name>
    <dbReference type="NCBI Taxonomy" id="171865"/>
    <lineage>
        <taxon>Bacteria</taxon>
        <taxon>Pseudomonadati</taxon>
        <taxon>Pseudomonadota</taxon>
        <taxon>Betaproteobacteria</taxon>
        <taxon>Nitrosomonadales</taxon>
        <taxon>Sulfuricellaceae</taxon>
        <taxon>Sulfuriferula</taxon>
    </lineage>
</organism>
<comment type="caution">
    <text evidence="1">The sequence shown here is derived from an EMBL/GenBank/DDBJ whole genome shotgun (WGS) entry which is preliminary data.</text>
</comment>
<evidence type="ECO:0000313" key="1">
    <source>
        <dbReference type="EMBL" id="GEP30112.1"/>
    </source>
</evidence>
<dbReference type="AlphaFoldDB" id="A0A512L6P6"/>
<evidence type="ECO:0000313" key="2">
    <source>
        <dbReference type="Proteomes" id="UP000321337"/>
    </source>
</evidence>
<dbReference type="Proteomes" id="UP000321337">
    <property type="component" value="Unassembled WGS sequence"/>
</dbReference>
<sequence>MTVVLLGLLLALLHFVPVINLLSPIYTGLVCIHYGLGQLIRLRA</sequence>
<keyword evidence="2" id="KW-1185">Reference proteome</keyword>
<dbReference type="RefSeq" id="WP_262982458.1">
    <property type="nucleotide sequence ID" value="NZ_AP021884.1"/>
</dbReference>
<reference evidence="1 2" key="1">
    <citation type="submission" date="2019-07" db="EMBL/GenBank/DDBJ databases">
        <title>Whole genome shotgun sequence of Thiobacillus plumbophilus NBRC 107929.</title>
        <authorList>
            <person name="Hosoyama A."/>
            <person name="Uohara A."/>
            <person name="Ohji S."/>
            <person name="Ichikawa N."/>
        </authorList>
    </citation>
    <scope>NUCLEOTIDE SEQUENCE [LARGE SCALE GENOMIC DNA]</scope>
    <source>
        <strain evidence="1 2">NBRC 107929</strain>
    </source>
</reference>
<gene>
    <name evidence="1" type="ORF">TPL01_12500</name>
</gene>
<accession>A0A512L6P6</accession>
<name>A0A512L6P6_9PROT</name>
<protein>
    <submittedName>
        <fullName evidence="1">Uncharacterized protein</fullName>
    </submittedName>
</protein>
<proteinExistence type="predicted"/>